<evidence type="ECO:0000256" key="12">
    <source>
        <dbReference type="ARBA" id="ARBA00022840"/>
    </source>
</evidence>
<accession>A0A2N9EE09</accession>
<evidence type="ECO:0000256" key="8">
    <source>
        <dbReference type="ARBA" id="ARBA00022723"/>
    </source>
</evidence>
<dbReference type="GO" id="GO:0010304">
    <property type="term" value="P:PSII associated light-harvesting complex II catabolic process"/>
    <property type="evidence" value="ECO:0007669"/>
    <property type="project" value="UniProtKB-ARBA"/>
</dbReference>
<dbReference type="InterPro" id="IPR000642">
    <property type="entry name" value="Peptidase_M41"/>
</dbReference>
<evidence type="ECO:0000256" key="7">
    <source>
        <dbReference type="ARBA" id="ARBA00022692"/>
    </source>
</evidence>
<keyword evidence="13" id="KW-0809">Transit peptide</keyword>
<keyword evidence="7" id="KW-0812">Transmembrane</keyword>
<dbReference type="SUPFAM" id="SSF140990">
    <property type="entry name" value="FtsH protease domain-like"/>
    <property type="match status" value="1"/>
</dbReference>
<reference evidence="21" key="1">
    <citation type="submission" date="2018-02" db="EMBL/GenBank/DDBJ databases">
        <authorList>
            <person name="Cohen D.B."/>
            <person name="Kent A.D."/>
        </authorList>
    </citation>
    <scope>NUCLEOTIDE SEQUENCE</scope>
</reference>
<dbReference type="PROSITE" id="PS51318">
    <property type="entry name" value="TAT"/>
    <property type="match status" value="1"/>
</dbReference>
<evidence type="ECO:0000313" key="21">
    <source>
        <dbReference type="EMBL" id="SPC77206.1"/>
    </source>
</evidence>
<dbReference type="InterPro" id="IPR003593">
    <property type="entry name" value="AAA+_ATPase"/>
</dbReference>
<dbReference type="NCBIfam" id="TIGR01241">
    <property type="entry name" value="FtsH_fam"/>
    <property type="match status" value="1"/>
</dbReference>
<proteinExistence type="inferred from homology"/>
<evidence type="ECO:0000256" key="19">
    <source>
        <dbReference type="RuleBase" id="RU003651"/>
    </source>
</evidence>
<dbReference type="InterPro" id="IPR037219">
    <property type="entry name" value="Peptidase_M41-like"/>
</dbReference>
<evidence type="ECO:0000256" key="6">
    <source>
        <dbReference type="ARBA" id="ARBA00022670"/>
    </source>
</evidence>
<dbReference type="AlphaFoldDB" id="A0A2N9EE09"/>
<dbReference type="GO" id="GO:0006508">
    <property type="term" value="P:proteolysis"/>
    <property type="evidence" value="ECO:0007669"/>
    <property type="project" value="UniProtKB-KW"/>
</dbReference>
<dbReference type="GO" id="GO:0004222">
    <property type="term" value="F:metalloendopeptidase activity"/>
    <property type="evidence" value="ECO:0007669"/>
    <property type="project" value="InterPro"/>
</dbReference>
<dbReference type="Gene3D" id="3.30.720.210">
    <property type="match status" value="1"/>
</dbReference>
<dbReference type="Gene3D" id="1.10.8.60">
    <property type="match status" value="1"/>
</dbReference>
<evidence type="ECO:0000256" key="2">
    <source>
        <dbReference type="ARBA" id="ARBA00010044"/>
    </source>
</evidence>
<dbReference type="SUPFAM" id="SSF52540">
    <property type="entry name" value="P-loop containing nucleoside triphosphate hydrolases"/>
    <property type="match status" value="1"/>
</dbReference>
<protein>
    <recommendedName>
        <fullName evidence="20">AAA+ ATPase domain-containing protein</fullName>
    </recommendedName>
</protein>
<dbReference type="InterPro" id="IPR011546">
    <property type="entry name" value="Pept_M41_FtsH_extracell"/>
</dbReference>
<keyword evidence="16" id="KW-0793">Thylakoid</keyword>
<evidence type="ECO:0000256" key="13">
    <source>
        <dbReference type="ARBA" id="ARBA00022946"/>
    </source>
</evidence>
<evidence type="ECO:0000256" key="15">
    <source>
        <dbReference type="ARBA" id="ARBA00023049"/>
    </source>
</evidence>
<dbReference type="InterPro" id="IPR003960">
    <property type="entry name" value="ATPase_AAA_CS"/>
</dbReference>
<dbReference type="FunFam" id="1.10.8.60:FF:000001">
    <property type="entry name" value="ATP-dependent zinc metalloprotease FtsH"/>
    <property type="match status" value="1"/>
</dbReference>
<dbReference type="SMART" id="SM00382">
    <property type="entry name" value="AAA"/>
    <property type="match status" value="1"/>
</dbReference>
<evidence type="ECO:0000256" key="1">
    <source>
        <dbReference type="ARBA" id="ARBA00001947"/>
    </source>
</evidence>
<evidence type="ECO:0000256" key="9">
    <source>
        <dbReference type="ARBA" id="ARBA00022741"/>
    </source>
</evidence>
<dbReference type="GO" id="GO:0016887">
    <property type="term" value="F:ATP hydrolysis activity"/>
    <property type="evidence" value="ECO:0007669"/>
    <property type="project" value="InterPro"/>
</dbReference>
<keyword evidence="10" id="KW-0378">Hydrolase</keyword>
<keyword evidence="12 19" id="KW-0067">ATP-binding</keyword>
<evidence type="ECO:0000256" key="17">
    <source>
        <dbReference type="ARBA" id="ARBA00023136"/>
    </source>
</evidence>
<comment type="similarity">
    <text evidence="3">In the N-terminal section; belongs to the AAA ATPase family.</text>
</comment>
<keyword evidence="6" id="KW-0645">Protease</keyword>
<dbReference type="Pfam" id="PF00004">
    <property type="entry name" value="AAA"/>
    <property type="match status" value="1"/>
</dbReference>
<dbReference type="Pfam" id="PF17862">
    <property type="entry name" value="AAA_lid_3"/>
    <property type="match status" value="1"/>
</dbReference>
<keyword evidence="11" id="KW-0862">Zinc</keyword>
<comment type="similarity">
    <text evidence="2">In the C-terminal section; belongs to the peptidase M41 family.</text>
</comment>
<dbReference type="HAMAP" id="MF_01458">
    <property type="entry name" value="FtsH"/>
    <property type="match status" value="1"/>
</dbReference>
<dbReference type="PANTHER" id="PTHR23076">
    <property type="entry name" value="METALLOPROTEASE M41 FTSH"/>
    <property type="match status" value="1"/>
</dbReference>
<dbReference type="InterPro" id="IPR041569">
    <property type="entry name" value="AAA_lid_3"/>
</dbReference>
<keyword evidence="17" id="KW-0472">Membrane</keyword>
<dbReference type="FunFam" id="3.40.50.300:FF:000001">
    <property type="entry name" value="ATP-dependent zinc metalloprotease FtsH"/>
    <property type="match status" value="1"/>
</dbReference>
<keyword evidence="4" id="KW-0150">Chloroplast</keyword>
<dbReference type="InterPro" id="IPR005936">
    <property type="entry name" value="FtsH"/>
</dbReference>
<evidence type="ECO:0000256" key="10">
    <source>
        <dbReference type="ARBA" id="ARBA00022801"/>
    </source>
</evidence>
<dbReference type="CDD" id="cd19501">
    <property type="entry name" value="RecA-like_FtsH"/>
    <property type="match status" value="1"/>
</dbReference>
<organism evidence="21">
    <name type="scientific">Fagus sylvatica</name>
    <name type="common">Beechnut</name>
    <dbReference type="NCBI Taxonomy" id="28930"/>
    <lineage>
        <taxon>Eukaryota</taxon>
        <taxon>Viridiplantae</taxon>
        <taxon>Streptophyta</taxon>
        <taxon>Embryophyta</taxon>
        <taxon>Tracheophyta</taxon>
        <taxon>Spermatophyta</taxon>
        <taxon>Magnoliopsida</taxon>
        <taxon>eudicotyledons</taxon>
        <taxon>Gunneridae</taxon>
        <taxon>Pentapetalae</taxon>
        <taxon>rosids</taxon>
        <taxon>fabids</taxon>
        <taxon>Fagales</taxon>
        <taxon>Fagaceae</taxon>
        <taxon>Fagus</taxon>
    </lineage>
</organism>
<dbReference type="GO" id="GO:0004176">
    <property type="term" value="F:ATP-dependent peptidase activity"/>
    <property type="evidence" value="ECO:0007669"/>
    <property type="project" value="InterPro"/>
</dbReference>
<dbReference type="Gene3D" id="1.20.58.760">
    <property type="entry name" value="Peptidase M41"/>
    <property type="match status" value="1"/>
</dbReference>
<dbReference type="PANTHER" id="PTHR23076:SF118">
    <property type="entry name" value="ATP-DEPENDENT ZINC METALLOPROTEASE FTSH 6, CHLOROPLASTIC"/>
    <property type="match status" value="1"/>
</dbReference>
<dbReference type="Pfam" id="PF06480">
    <property type="entry name" value="FtsH_ext"/>
    <property type="match status" value="1"/>
</dbReference>
<dbReference type="Pfam" id="PF01434">
    <property type="entry name" value="Peptidase_M41"/>
    <property type="match status" value="1"/>
</dbReference>
<dbReference type="GO" id="GO:0005524">
    <property type="term" value="F:ATP binding"/>
    <property type="evidence" value="ECO:0007669"/>
    <property type="project" value="UniProtKB-KW"/>
</dbReference>
<keyword evidence="8" id="KW-0479">Metal-binding</keyword>
<evidence type="ECO:0000256" key="18">
    <source>
        <dbReference type="ARBA" id="ARBA00060455"/>
    </source>
</evidence>
<name>A0A2N9EE09_FAGSY</name>
<sequence length="676" mass="73780">MSPALSLSLFHPPICKSQDLSKDTNLFKSTYRENPCHKTPSDIKLSRRKLLKSTSLGLAGGGLSIAQPARAEPERPVESTSSRMSYSRFLQYLEEGAVKKVDLFENGTVAIAEVFNPILDKIQRVKIQLPGLPQELLKKMKEKNVDFAAHPMEMNWWPEILDLLANLAFPLLLLGSLLLRTSSTNTPGGPNLPFGLGRSKAKFQMEPNTGVTFDDVAGVDEAKQDFQEIVEFLKTPEKFAAVGARIPKGFLLVGPPGTGKTLLAKAIAGEAGVPFFSLSGSEFIEMFVGVGASRVRDLFNKAKANSPCLVFIDEIDAVGRQRGTGIGGGNDEREQTLNQLLTEMDGFTGNTGVIVIAATNRPEILDSALLRPGRFDRQVTVGLPDVRGREEILKVHSKNKKLDKDVSLSVIAMRTPGFSGADLANLMNEAAILAGRRGNEMITMKEIDDSIDRIVAGMEGTKMTDGKNKILVAYHEIGHAVCATLTPGHDPVQKVTLIPRGQARGLTWFIPGEDPALISKQQLFARIIGGLGGRAAEEVIFGESEITTGAAGDLQQITQIARQMVTMFGMSEIGPWTLTDPAVQSSDLVLRMLARNSMSEKLAEDIDSSVRDIIESAYEIAKNHIRNNREAIDQLVEVLLEKETLTGDEFRAILSEFTDISSIKMDRTPIREMIEA</sequence>
<dbReference type="Gene3D" id="3.40.50.300">
    <property type="entry name" value="P-loop containing nucleotide triphosphate hydrolases"/>
    <property type="match status" value="1"/>
</dbReference>
<evidence type="ECO:0000259" key="20">
    <source>
        <dbReference type="SMART" id="SM00382"/>
    </source>
</evidence>
<dbReference type="GO" id="GO:0009535">
    <property type="term" value="C:chloroplast thylakoid membrane"/>
    <property type="evidence" value="ECO:0007669"/>
    <property type="project" value="UniProtKB-SubCell"/>
</dbReference>
<dbReference type="InterPro" id="IPR006311">
    <property type="entry name" value="TAT_signal"/>
</dbReference>
<dbReference type="FunFam" id="3.30.720.210:FF:000002">
    <property type="entry name" value="ATP-dependent zinc metalloprotease FTSH chloroplastic"/>
    <property type="match status" value="1"/>
</dbReference>
<dbReference type="EMBL" id="OIVN01000258">
    <property type="protein sequence ID" value="SPC77206.1"/>
    <property type="molecule type" value="Genomic_DNA"/>
</dbReference>
<dbReference type="InterPro" id="IPR027417">
    <property type="entry name" value="P-loop_NTPase"/>
</dbReference>
<comment type="subcellular location">
    <subcellularLocation>
        <location evidence="18">Plastid</location>
        <location evidence="18">Chloroplast thylakoid membrane</location>
        <topology evidence="18">Single-pass membrane protein</topology>
        <orientation evidence="18">Stromal side</orientation>
    </subcellularLocation>
</comment>
<dbReference type="FunFam" id="1.20.58.760:FF:000035">
    <property type="entry name" value="ATP-dependent zinc metalloprotease FTSH 6 chloroplastic"/>
    <property type="match status" value="1"/>
</dbReference>
<evidence type="ECO:0000256" key="11">
    <source>
        <dbReference type="ARBA" id="ARBA00022833"/>
    </source>
</evidence>
<evidence type="ECO:0000256" key="16">
    <source>
        <dbReference type="ARBA" id="ARBA00023078"/>
    </source>
</evidence>
<keyword evidence="15" id="KW-0482">Metalloprotease</keyword>
<keyword evidence="9 19" id="KW-0547">Nucleotide-binding</keyword>
<dbReference type="PROSITE" id="PS00674">
    <property type="entry name" value="AAA"/>
    <property type="match status" value="1"/>
</dbReference>
<dbReference type="GO" id="GO:0008270">
    <property type="term" value="F:zinc ion binding"/>
    <property type="evidence" value="ECO:0007669"/>
    <property type="project" value="InterPro"/>
</dbReference>
<evidence type="ECO:0000256" key="14">
    <source>
        <dbReference type="ARBA" id="ARBA00022989"/>
    </source>
</evidence>
<comment type="cofactor">
    <cofactor evidence="1">
        <name>Zn(2+)</name>
        <dbReference type="ChEBI" id="CHEBI:29105"/>
    </cofactor>
</comment>
<gene>
    <name evidence="21" type="ORF">FSB_LOCUS5088</name>
</gene>
<evidence type="ECO:0000256" key="3">
    <source>
        <dbReference type="ARBA" id="ARBA00010550"/>
    </source>
</evidence>
<feature type="domain" description="AAA+ ATPase" evidence="20">
    <location>
        <begin position="246"/>
        <end position="385"/>
    </location>
</feature>
<dbReference type="InterPro" id="IPR003959">
    <property type="entry name" value="ATPase_AAA_core"/>
</dbReference>
<comment type="similarity">
    <text evidence="19">Belongs to the AAA ATPase family.</text>
</comment>
<evidence type="ECO:0000256" key="5">
    <source>
        <dbReference type="ARBA" id="ARBA00022640"/>
    </source>
</evidence>
<keyword evidence="14" id="KW-1133">Transmembrane helix</keyword>
<evidence type="ECO:0000256" key="4">
    <source>
        <dbReference type="ARBA" id="ARBA00022528"/>
    </source>
</evidence>
<keyword evidence="5" id="KW-0934">Plastid</keyword>